<feature type="region of interest" description="Disordered" evidence="1">
    <location>
        <begin position="1"/>
        <end position="21"/>
    </location>
</feature>
<evidence type="ECO:0000313" key="2">
    <source>
        <dbReference type="EMBL" id="EJK54068.1"/>
    </source>
</evidence>
<name>K0RK12_THAOC</name>
<gene>
    <name evidence="2" type="ORF">THAOC_26377</name>
</gene>
<sequence length="46" mass="4258">MSGATAAADGGGAATGAAVGPAAARGVVVGQVLRRDQGGRRGELPP</sequence>
<evidence type="ECO:0000313" key="3">
    <source>
        <dbReference type="Proteomes" id="UP000266841"/>
    </source>
</evidence>
<feature type="non-terminal residue" evidence="2">
    <location>
        <position position="46"/>
    </location>
</feature>
<dbReference type="EMBL" id="AGNL01036428">
    <property type="protein sequence ID" value="EJK54068.1"/>
    <property type="molecule type" value="Genomic_DNA"/>
</dbReference>
<organism evidence="2 3">
    <name type="scientific">Thalassiosira oceanica</name>
    <name type="common">Marine diatom</name>
    <dbReference type="NCBI Taxonomy" id="159749"/>
    <lineage>
        <taxon>Eukaryota</taxon>
        <taxon>Sar</taxon>
        <taxon>Stramenopiles</taxon>
        <taxon>Ochrophyta</taxon>
        <taxon>Bacillariophyta</taxon>
        <taxon>Coscinodiscophyceae</taxon>
        <taxon>Thalassiosirophycidae</taxon>
        <taxon>Thalassiosirales</taxon>
        <taxon>Thalassiosiraceae</taxon>
        <taxon>Thalassiosira</taxon>
    </lineage>
</organism>
<protein>
    <submittedName>
        <fullName evidence="2">Uncharacterized protein</fullName>
    </submittedName>
</protein>
<keyword evidence="3" id="KW-1185">Reference proteome</keyword>
<accession>K0RK12</accession>
<proteinExistence type="predicted"/>
<evidence type="ECO:0000256" key="1">
    <source>
        <dbReference type="SAM" id="MobiDB-lite"/>
    </source>
</evidence>
<reference evidence="2 3" key="1">
    <citation type="journal article" date="2012" name="Genome Biol.">
        <title>Genome and low-iron response of an oceanic diatom adapted to chronic iron limitation.</title>
        <authorList>
            <person name="Lommer M."/>
            <person name="Specht M."/>
            <person name="Roy A.S."/>
            <person name="Kraemer L."/>
            <person name="Andreson R."/>
            <person name="Gutowska M.A."/>
            <person name="Wolf J."/>
            <person name="Bergner S.V."/>
            <person name="Schilhabel M.B."/>
            <person name="Klostermeier U.C."/>
            <person name="Beiko R.G."/>
            <person name="Rosenstiel P."/>
            <person name="Hippler M."/>
            <person name="Laroche J."/>
        </authorList>
    </citation>
    <scope>NUCLEOTIDE SEQUENCE [LARGE SCALE GENOMIC DNA]</scope>
    <source>
        <strain evidence="2 3">CCMP1005</strain>
    </source>
</reference>
<dbReference type="AlphaFoldDB" id="K0RK12"/>
<comment type="caution">
    <text evidence="2">The sequence shown here is derived from an EMBL/GenBank/DDBJ whole genome shotgun (WGS) entry which is preliminary data.</text>
</comment>
<dbReference type="Proteomes" id="UP000266841">
    <property type="component" value="Unassembled WGS sequence"/>
</dbReference>